<dbReference type="Pfam" id="PF15294">
    <property type="entry name" value="Leu_zip"/>
    <property type="match status" value="1"/>
</dbReference>
<feature type="region of interest" description="Disordered" evidence="9">
    <location>
        <begin position="296"/>
        <end position="315"/>
    </location>
</feature>
<reference evidence="10 11" key="1">
    <citation type="journal article" date="2014" name="Nat. Commun.">
        <title>Molecular traces of alternative social organization in a termite genome.</title>
        <authorList>
            <person name="Terrapon N."/>
            <person name="Li C."/>
            <person name="Robertson H.M."/>
            <person name="Ji L."/>
            <person name="Meng X."/>
            <person name="Booth W."/>
            <person name="Chen Z."/>
            <person name="Childers C.P."/>
            <person name="Glastad K.M."/>
            <person name="Gokhale K."/>
            <person name="Gowin J."/>
            <person name="Gronenberg W."/>
            <person name="Hermansen R.A."/>
            <person name="Hu H."/>
            <person name="Hunt B.G."/>
            <person name="Huylmans A.K."/>
            <person name="Khalil S.M."/>
            <person name="Mitchell R.D."/>
            <person name="Munoz-Torres M.C."/>
            <person name="Mustard J.A."/>
            <person name="Pan H."/>
            <person name="Reese J.T."/>
            <person name="Scharf M.E."/>
            <person name="Sun F."/>
            <person name="Vogel H."/>
            <person name="Xiao J."/>
            <person name="Yang W."/>
            <person name="Yang Z."/>
            <person name="Yang Z."/>
            <person name="Zhou J."/>
            <person name="Zhu J."/>
            <person name="Brent C.S."/>
            <person name="Elsik C.G."/>
            <person name="Goodisman M.A."/>
            <person name="Liberles D.A."/>
            <person name="Roe R.M."/>
            <person name="Vargo E.L."/>
            <person name="Vilcinskas A."/>
            <person name="Wang J."/>
            <person name="Bornberg-Bauer E."/>
            <person name="Korb J."/>
            <person name="Zhang G."/>
            <person name="Liebig J."/>
        </authorList>
    </citation>
    <scope>NUCLEOTIDE SEQUENCE [LARGE SCALE GENOMIC DNA]</scope>
    <source>
        <tissue evidence="10">Whole organism</tissue>
    </source>
</reference>
<gene>
    <name evidence="10" type="ORF">L798_07129</name>
</gene>
<sequence>MCDLGLNEHHQMIVMNYIKFSRYQRIQNLKAIEYAFKDVTESRLLEDTYTSDEVQELLLGLSKVVRADTETELISSTHMTVLLLKQLFQQAEKWHLRLQADLSELENREQLEVIKTLENSAFSSIKPDKNPSPTKIKLLPMNESSGSVCLLHMEIERLKEENEKLSESVKETETKANLYLQEINKLKTELESAQNEVCALKDVSLNAPEPSHLNEVENQLSKVSNLLATNLELSASNQQQMELELSTTREKIAEVQAQLLLAEQELERKFSQTAVYANMKKILNKKNEQIKELRKKLQHYEPDENADGLTDASLA</sequence>
<evidence type="ECO:0000256" key="2">
    <source>
        <dbReference type="ARBA" id="ARBA00008868"/>
    </source>
</evidence>
<dbReference type="Proteomes" id="UP000027135">
    <property type="component" value="Unassembled WGS sequence"/>
</dbReference>
<keyword evidence="5 8" id="KW-0175">Coiled coil</keyword>
<dbReference type="OMA" id="QMEGTTA"/>
<dbReference type="PANTHER" id="PTHR21635">
    <property type="entry name" value="LEUCINE ZIPPER TRANSCRIPTION FACTOR LIKE"/>
    <property type="match status" value="1"/>
</dbReference>
<dbReference type="InterPro" id="IPR026157">
    <property type="entry name" value="LZTFL1"/>
</dbReference>
<dbReference type="EMBL" id="KK852470">
    <property type="protein sequence ID" value="KDR23228.1"/>
    <property type="molecule type" value="Genomic_DNA"/>
</dbReference>
<evidence type="ECO:0000313" key="11">
    <source>
        <dbReference type="Proteomes" id="UP000027135"/>
    </source>
</evidence>
<evidence type="ECO:0000313" key="10">
    <source>
        <dbReference type="EMBL" id="KDR23228.1"/>
    </source>
</evidence>
<dbReference type="AlphaFoldDB" id="A0A067RJQ2"/>
<evidence type="ECO:0000256" key="4">
    <source>
        <dbReference type="ARBA" id="ARBA00022490"/>
    </source>
</evidence>
<protein>
    <recommendedName>
        <fullName evidence="3">Leucine zipper transcription factor-like protein 1</fullName>
    </recommendedName>
</protein>
<feature type="coiled-coil region" evidence="8">
    <location>
        <begin position="155"/>
        <end position="196"/>
    </location>
</feature>
<keyword evidence="11" id="KW-1185">Reference proteome</keyword>
<comment type="similarity">
    <text evidence="2">Belongs to the LZTFL1 family.</text>
</comment>
<evidence type="ECO:0000256" key="3">
    <source>
        <dbReference type="ARBA" id="ARBA00018920"/>
    </source>
</evidence>
<dbReference type="OrthoDB" id="313412at2759"/>
<accession>A0A067RJQ2</accession>
<organism evidence="10 11">
    <name type="scientific">Zootermopsis nevadensis</name>
    <name type="common">Dampwood termite</name>
    <dbReference type="NCBI Taxonomy" id="136037"/>
    <lineage>
        <taxon>Eukaryota</taxon>
        <taxon>Metazoa</taxon>
        <taxon>Ecdysozoa</taxon>
        <taxon>Arthropoda</taxon>
        <taxon>Hexapoda</taxon>
        <taxon>Insecta</taxon>
        <taxon>Pterygota</taxon>
        <taxon>Neoptera</taxon>
        <taxon>Polyneoptera</taxon>
        <taxon>Dictyoptera</taxon>
        <taxon>Blattodea</taxon>
        <taxon>Blattoidea</taxon>
        <taxon>Termitoidae</taxon>
        <taxon>Termopsidae</taxon>
        <taxon>Zootermopsis</taxon>
    </lineage>
</organism>
<dbReference type="STRING" id="136037.A0A067RJQ2"/>
<keyword evidence="4" id="KW-0963">Cytoplasm</keyword>
<evidence type="ECO:0000256" key="9">
    <source>
        <dbReference type="SAM" id="MobiDB-lite"/>
    </source>
</evidence>
<dbReference type="PANTHER" id="PTHR21635:SF0">
    <property type="entry name" value="LEUCINE ZIPPER TRANSCRIPTION FACTOR-LIKE PROTEIN 1"/>
    <property type="match status" value="1"/>
</dbReference>
<comment type="subunit">
    <text evidence="7">Self-associates. Interacts with BBS9; the interaction mediates the association of LZTL1 with the BBsome complex and regulates BBSome ciliary trafficking.</text>
</comment>
<comment type="function">
    <text evidence="6">Regulates ciliary localization of the BBSome complex. Together with the BBSome complex, controls SMO ciliary trafficking and contributes to the sonic hedgehog (SHH) pathway regulation. May play a role in neurite outgrowth. May have tumor suppressor function.</text>
</comment>
<dbReference type="GO" id="GO:0005737">
    <property type="term" value="C:cytoplasm"/>
    <property type="evidence" value="ECO:0007669"/>
    <property type="project" value="UniProtKB-SubCell"/>
</dbReference>
<comment type="subcellular location">
    <subcellularLocation>
        <location evidence="1">Cytoplasm</location>
    </subcellularLocation>
</comment>
<evidence type="ECO:0000256" key="5">
    <source>
        <dbReference type="ARBA" id="ARBA00023054"/>
    </source>
</evidence>
<evidence type="ECO:0000256" key="1">
    <source>
        <dbReference type="ARBA" id="ARBA00004496"/>
    </source>
</evidence>
<proteinExistence type="inferred from homology"/>
<name>A0A067RJQ2_ZOONE</name>
<dbReference type="InParanoid" id="A0A067RJQ2"/>
<evidence type="ECO:0000256" key="7">
    <source>
        <dbReference type="ARBA" id="ARBA00026004"/>
    </source>
</evidence>
<evidence type="ECO:0000256" key="8">
    <source>
        <dbReference type="SAM" id="Coils"/>
    </source>
</evidence>
<evidence type="ECO:0000256" key="6">
    <source>
        <dbReference type="ARBA" id="ARBA00024898"/>
    </source>
</evidence>
<dbReference type="GO" id="GO:1903565">
    <property type="term" value="P:negative regulation of protein localization to cilium"/>
    <property type="evidence" value="ECO:0007669"/>
    <property type="project" value="TreeGrafter"/>
</dbReference>
<dbReference type="eggNOG" id="ENOG502QRGB">
    <property type="taxonomic scope" value="Eukaryota"/>
</dbReference>